<organism evidence="4">
    <name type="scientific">Gibberella zeae</name>
    <name type="common">Wheat head blight fungus</name>
    <name type="synonym">Fusarium graminearum</name>
    <dbReference type="NCBI Taxonomy" id="5518"/>
    <lineage>
        <taxon>Eukaryota</taxon>
        <taxon>Fungi</taxon>
        <taxon>Dikarya</taxon>
        <taxon>Ascomycota</taxon>
        <taxon>Pezizomycotina</taxon>
        <taxon>Sordariomycetes</taxon>
        <taxon>Hypocreomycetidae</taxon>
        <taxon>Hypocreales</taxon>
        <taxon>Nectriaceae</taxon>
        <taxon>Fusarium</taxon>
    </lineage>
</organism>
<feature type="region of interest" description="Disordered" evidence="1">
    <location>
        <begin position="263"/>
        <end position="286"/>
    </location>
</feature>
<feature type="compositionally biased region" description="Basic and acidic residues" evidence="1">
    <location>
        <begin position="165"/>
        <end position="179"/>
    </location>
</feature>
<keyword evidence="2" id="KW-0472">Membrane</keyword>
<protein>
    <submittedName>
        <fullName evidence="4">Uncharacterized protein</fullName>
    </submittedName>
</protein>
<reference evidence="4" key="1">
    <citation type="submission" date="2019-04" db="EMBL/GenBank/DDBJ databases">
        <authorList>
            <person name="Melise S."/>
            <person name="Noan J."/>
            <person name="Okalmin O."/>
        </authorList>
    </citation>
    <scope>NUCLEOTIDE SEQUENCE</scope>
    <source>
        <strain evidence="4">FN9</strain>
    </source>
</reference>
<sequence length="286" mass="32326">MSITAVTLFSFTFHGIFEIFEQQDPSPFKLYLVSGKYTPQTPLLLTLPAEKAIMSSLVDCTRECSQLFWLSMSLGGVLIVSISLNIGLMHRVRRYHVEVGELKPRLYKFQDAYQDSKADRAGLQRDRNLLVQDLEKCQQASYDCWCELTAAHAFCRENHTSLRHLKQPEQPERSDRSVRSDFSFQPESTDGDGLESRAEWAKMGPARRGKPNLTALANGEAIHHVVNGRYQVPQQVQFGDLIPINHGTDVTQNYHSLLQDYAQAPWDPTKDPDAQNDAHAGHGQRG</sequence>
<accession>A0A4E9EFX9</accession>
<proteinExistence type="predicted"/>
<feature type="region of interest" description="Disordered" evidence="1">
    <location>
        <begin position="165"/>
        <end position="196"/>
    </location>
</feature>
<name>A0A4E9EFX9_GIBZA</name>
<evidence type="ECO:0000256" key="1">
    <source>
        <dbReference type="SAM" id="MobiDB-lite"/>
    </source>
</evidence>
<keyword evidence="2" id="KW-1133">Transmembrane helix</keyword>
<reference evidence="3" key="2">
    <citation type="submission" date="2021-03" db="EMBL/GenBank/DDBJ databases">
        <authorList>
            <person name="Alouane T."/>
            <person name="Langin T."/>
            <person name="Bonhomme L."/>
        </authorList>
    </citation>
    <scope>NUCLEOTIDE SEQUENCE</scope>
    <source>
        <strain evidence="3">MDC_Fg202</strain>
    </source>
</reference>
<keyword evidence="2" id="KW-0812">Transmembrane</keyword>
<dbReference type="AlphaFoldDB" id="A0A4E9EFX9"/>
<gene>
    <name evidence="4" type="ORF">FUG_LOCUS431708</name>
    <name evidence="3" type="ORF">MDCFG202_LOCUS278264</name>
</gene>
<evidence type="ECO:0000256" key="2">
    <source>
        <dbReference type="SAM" id="Phobius"/>
    </source>
</evidence>
<dbReference type="EMBL" id="CAJPIJ010000136">
    <property type="protein sequence ID" value="CAG1986367.1"/>
    <property type="molecule type" value="Genomic_DNA"/>
</dbReference>
<dbReference type="Proteomes" id="UP000746612">
    <property type="component" value="Unassembled WGS sequence"/>
</dbReference>
<evidence type="ECO:0000313" key="3">
    <source>
        <dbReference type="EMBL" id="CAG1986367.1"/>
    </source>
</evidence>
<feature type="transmembrane region" description="Helical" evidence="2">
    <location>
        <begin position="67"/>
        <end position="88"/>
    </location>
</feature>
<dbReference type="EMBL" id="CAAKMV010000152">
    <property type="protein sequence ID" value="VIO61576.1"/>
    <property type="molecule type" value="Genomic_DNA"/>
</dbReference>
<evidence type="ECO:0000313" key="4">
    <source>
        <dbReference type="EMBL" id="VIO61576.1"/>
    </source>
</evidence>